<name>A0A4C1UTN1_EUMVA</name>
<dbReference type="AlphaFoldDB" id="A0A4C1UTN1"/>
<gene>
    <name evidence="2" type="ORF">EVAR_79208_1</name>
</gene>
<sequence length="113" mass="12377">MIGDGESESTTGRPSRRPERRFSISGYPSCVDVTNERDSTLRYSSVGRHAGPAAPDATRCDDAACRVTPARGVKMKTLGSEKHSGRVRRRGEGDDERGKFAQFVEVLEPFSDT</sequence>
<dbReference type="EMBL" id="BGZK01000222">
    <property type="protein sequence ID" value="GBP29659.1"/>
    <property type="molecule type" value="Genomic_DNA"/>
</dbReference>
<evidence type="ECO:0000256" key="1">
    <source>
        <dbReference type="SAM" id="MobiDB-lite"/>
    </source>
</evidence>
<reference evidence="2 3" key="1">
    <citation type="journal article" date="2019" name="Commun. Biol.">
        <title>The bagworm genome reveals a unique fibroin gene that provides high tensile strength.</title>
        <authorList>
            <person name="Kono N."/>
            <person name="Nakamura H."/>
            <person name="Ohtoshi R."/>
            <person name="Tomita M."/>
            <person name="Numata K."/>
            <person name="Arakawa K."/>
        </authorList>
    </citation>
    <scope>NUCLEOTIDE SEQUENCE [LARGE SCALE GENOMIC DNA]</scope>
</reference>
<keyword evidence="3" id="KW-1185">Reference proteome</keyword>
<protein>
    <submittedName>
        <fullName evidence="2">Uncharacterized protein</fullName>
    </submittedName>
</protein>
<organism evidence="2 3">
    <name type="scientific">Eumeta variegata</name>
    <name type="common">Bagworm moth</name>
    <name type="synonym">Eumeta japonica</name>
    <dbReference type="NCBI Taxonomy" id="151549"/>
    <lineage>
        <taxon>Eukaryota</taxon>
        <taxon>Metazoa</taxon>
        <taxon>Ecdysozoa</taxon>
        <taxon>Arthropoda</taxon>
        <taxon>Hexapoda</taxon>
        <taxon>Insecta</taxon>
        <taxon>Pterygota</taxon>
        <taxon>Neoptera</taxon>
        <taxon>Endopterygota</taxon>
        <taxon>Lepidoptera</taxon>
        <taxon>Glossata</taxon>
        <taxon>Ditrysia</taxon>
        <taxon>Tineoidea</taxon>
        <taxon>Psychidae</taxon>
        <taxon>Oiketicinae</taxon>
        <taxon>Eumeta</taxon>
    </lineage>
</organism>
<feature type="region of interest" description="Disordered" evidence="1">
    <location>
        <begin position="1"/>
        <end position="29"/>
    </location>
</feature>
<accession>A0A4C1UTN1</accession>
<dbReference type="Proteomes" id="UP000299102">
    <property type="component" value="Unassembled WGS sequence"/>
</dbReference>
<evidence type="ECO:0000313" key="3">
    <source>
        <dbReference type="Proteomes" id="UP000299102"/>
    </source>
</evidence>
<proteinExistence type="predicted"/>
<evidence type="ECO:0000313" key="2">
    <source>
        <dbReference type="EMBL" id="GBP29659.1"/>
    </source>
</evidence>
<comment type="caution">
    <text evidence="2">The sequence shown here is derived from an EMBL/GenBank/DDBJ whole genome shotgun (WGS) entry which is preliminary data.</text>
</comment>